<evidence type="ECO:0000313" key="2">
    <source>
        <dbReference type="EMBL" id="CAJ1410017.1"/>
    </source>
</evidence>
<evidence type="ECO:0000313" key="3">
    <source>
        <dbReference type="Proteomes" id="UP001178507"/>
    </source>
</evidence>
<dbReference type="AlphaFoldDB" id="A0AA36NJT1"/>
<dbReference type="Gene3D" id="1.25.40.10">
    <property type="entry name" value="Tetratricopeptide repeat domain"/>
    <property type="match status" value="2"/>
</dbReference>
<gene>
    <name evidence="2" type="ORF">EVOR1521_LOCUS30964</name>
</gene>
<proteinExistence type="predicted"/>
<protein>
    <recommendedName>
        <fullName evidence="4">Pentatricopeptide repeat-containing protein, chloroplastic</fullName>
    </recommendedName>
</protein>
<evidence type="ECO:0008006" key="4">
    <source>
        <dbReference type="Google" id="ProtNLM"/>
    </source>
</evidence>
<dbReference type="PANTHER" id="PTHR47936:SF1">
    <property type="entry name" value="PENTATRICOPEPTIDE REPEAT-CONTAINING PROTEIN GUN1, CHLOROPLASTIC"/>
    <property type="match status" value="1"/>
</dbReference>
<dbReference type="InterPro" id="IPR011990">
    <property type="entry name" value="TPR-like_helical_dom_sf"/>
</dbReference>
<dbReference type="InterPro" id="IPR002885">
    <property type="entry name" value="PPR_rpt"/>
</dbReference>
<reference evidence="2" key="1">
    <citation type="submission" date="2023-08" db="EMBL/GenBank/DDBJ databases">
        <authorList>
            <person name="Chen Y."/>
            <person name="Shah S."/>
            <person name="Dougan E. K."/>
            <person name="Thang M."/>
            <person name="Chan C."/>
        </authorList>
    </citation>
    <scope>NUCLEOTIDE SEQUENCE</scope>
</reference>
<dbReference type="PANTHER" id="PTHR47936">
    <property type="entry name" value="PPR_LONG DOMAIN-CONTAINING PROTEIN"/>
    <property type="match status" value="1"/>
</dbReference>
<dbReference type="Proteomes" id="UP001178507">
    <property type="component" value="Unassembled WGS sequence"/>
</dbReference>
<sequence>MALRAAILRRERGSSISAWEICSRSWSSWRMTGQQDLLRLPQPQLRDVRQALGELQRWRTRPAQGTALLREIARYGRADLAEQVLRTMQLARLQANLFHFNAALNAYRDWEEALAMCSRMLVLGLALDEFSLSSVTGPWPRALQLLGYKQLQPNIVRYNAAISALRSLWVAAAELLTCLQRSAQRDDFSVSALVASYGEGGQWQRGQLLLGGGGVPYNAAISACDLADQWQMSLQLLLTACLLRLPPQAARVGAAAAATGAASAWRSAWRLWEEMQMLQLKANEIVCGSALRACGSRGLWAETLALRSAAKAQQVSNAICESMVTLACEQASLWRCALATLPSEPPMDATAMAIGACGSLRKWALALFLRAGDSESGTRAALGSCASAGRWELALQLCGGGATEPGVHGGLRAVAKGRRWPVAFQLLRRMPRWRLAAGEVSYSIALDACDTVSAWSAALNVQKLRSANQGAVVAACQRRLPGRGTTHGHGFNE</sequence>
<accession>A0AA36NJT1</accession>
<dbReference type="EMBL" id="CAUJNA010003801">
    <property type="protein sequence ID" value="CAJ1410017.1"/>
    <property type="molecule type" value="Genomic_DNA"/>
</dbReference>
<keyword evidence="1" id="KW-0677">Repeat</keyword>
<organism evidence="2 3">
    <name type="scientific">Effrenium voratum</name>
    <dbReference type="NCBI Taxonomy" id="2562239"/>
    <lineage>
        <taxon>Eukaryota</taxon>
        <taxon>Sar</taxon>
        <taxon>Alveolata</taxon>
        <taxon>Dinophyceae</taxon>
        <taxon>Suessiales</taxon>
        <taxon>Symbiodiniaceae</taxon>
        <taxon>Effrenium</taxon>
    </lineage>
</organism>
<evidence type="ECO:0000256" key="1">
    <source>
        <dbReference type="ARBA" id="ARBA00022737"/>
    </source>
</evidence>
<dbReference type="Pfam" id="PF13812">
    <property type="entry name" value="PPR_3"/>
    <property type="match status" value="1"/>
</dbReference>
<comment type="caution">
    <text evidence="2">The sequence shown here is derived from an EMBL/GenBank/DDBJ whole genome shotgun (WGS) entry which is preliminary data.</text>
</comment>
<name>A0AA36NJT1_9DINO</name>
<feature type="non-terminal residue" evidence="2">
    <location>
        <position position="1"/>
    </location>
</feature>
<keyword evidence="3" id="KW-1185">Reference proteome</keyword>